<feature type="region of interest" description="Disordered" evidence="2">
    <location>
        <begin position="1"/>
        <end position="23"/>
    </location>
</feature>
<proteinExistence type="predicted"/>
<feature type="region of interest" description="Disordered" evidence="2">
    <location>
        <begin position="330"/>
        <end position="431"/>
    </location>
</feature>
<name>A0AAN7NWQ4_9COLE</name>
<gene>
    <name evidence="3" type="ORF">RN001_013795</name>
</gene>
<keyword evidence="1" id="KW-0175">Coiled coil</keyword>
<protein>
    <submittedName>
        <fullName evidence="3">Uncharacterized protein</fullName>
    </submittedName>
</protein>
<dbReference type="AlphaFoldDB" id="A0AAN7NWQ4"/>
<comment type="caution">
    <text evidence="3">The sequence shown here is derived from an EMBL/GenBank/DDBJ whole genome shotgun (WGS) entry which is preliminary data.</text>
</comment>
<evidence type="ECO:0000313" key="4">
    <source>
        <dbReference type="Proteomes" id="UP001353858"/>
    </source>
</evidence>
<feature type="coiled-coil region" evidence="1">
    <location>
        <begin position="211"/>
        <end position="271"/>
    </location>
</feature>
<keyword evidence="4" id="KW-1185">Reference proteome</keyword>
<dbReference type="Proteomes" id="UP001353858">
    <property type="component" value="Unassembled WGS sequence"/>
</dbReference>
<evidence type="ECO:0000256" key="2">
    <source>
        <dbReference type="SAM" id="MobiDB-lite"/>
    </source>
</evidence>
<feature type="compositionally biased region" description="Polar residues" evidence="2">
    <location>
        <begin position="385"/>
        <end position="401"/>
    </location>
</feature>
<organism evidence="3 4">
    <name type="scientific">Aquatica leii</name>
    <dbReference type="NCBI Taxonomy" id="1421715"/>
    <lineage>
        <taxon>Eukaryota</taxon>
        <taxon>Metazoa</taxon>
        <taxon>Ecdysozoa</taxon>
        <taxon>Arthropoda</taxon>
        <taxon>Hexapoda</taxon>
        <taxon>Insecta</taxon>
        <taxon>Pterygota</taxon>
        <taxon>Neoptera</taxon>
        <taxon>Endopterygota</taxon>
        <taxon>Coleoptera</taxon>
        <taxon>Polyphaga</taxon>
        <taxon>Elateriformia</taxon>
        <taxon>Elateroidea</taxon>
        <taxon>Lampyridae</taxon>
        <taxon>Luciolinae</taxon>
        <taxon>Aquatica</taxon>
    </lineage>
</organism>
<reference evidence="4" key="1">
    <citation type="submission" date="2023-01" db="EMBL/GenBank/DDBJ databases">
        <title>Key to firefly adult light organ development and bioluminescence: homeobox transcription factors regulate luciferase expression and transportation to peroxisome.</title>
        <authorList>
            <person name="Fu X."/>
        </authorList>
    </citation>
    <scope>NUCLEOTIDE SEQUENCE [LARGE SCALE GENOMIC DNA]</scope>
</reference>
<evidence type="ECO:0000313" key="3">
    <source>
        <dbReference type="EMBL" id="KAK4874435.1"/>
    </source>
</evidence>
<dbReference type="EMBL" id="JARPUR010000006">
    <property type="protein sequence ID" value="KAK4874435.1"/>
    <property type="molecule type" value="Genomic_DNA"/>
</dbReference>
<accession>A0AAN7NWQ4</accession>
<feature type="region of interest" description="Disordered" evidence="2">
    <location>
        <begin position="276"/>
        <end position="299"/>
    </location>
</feature>
<sequence length="431" mass="49932">MSKPKVSFSKSKPGPSGVSKTKKFQIPALSVPLKAPPVDPTLERLKKKVIRRNAPPGEDIKKIKEIIKQFNKETISVQEFVGLISPYTGDNGRDLKSVMDEDLASFRNMAKRIYDTMTQDVSDVLANEQIRITEYFNERYTLYMDKMMRTIDEIYRYVPNFDFELYYKDKNYLNKLFPVPNMSGDYRDPDEMEMHNRQEAYHRLEWMRSEGIRLNKENTQLQNRLRELKLLQKKALMESRKHEENAEQHRLEDLNESMEKSIIQNEQVTRLITDSKLTQKPRQTVPKRRPSARPTQPWSVKTAKALEREKEEEAVASAVSTISTTSVVSKTGAVKKKARPKIKKQPIVPRDVSPFHYSPIKTPPPGPSSERQASPFHYSPPRSPVESQVPTRTVRIESTTRIVDRAPPEQLPGRITGRRNLAPRDNWRGFQ</sequence>
<feature type="compositionally biased region" description="Low complexity" evidence="2">
    <location>
        <begin position="1"/>
        <end position="19"/>
    </location>
</feature>
<feature type="compositionally biased region" description="Basic residues" evidence="2">
    <location>
        <begin position="333"/>
        <end position="344"/>
    </location>
</feature>
<evidence type="ECO:0000256" key="1">
    <source>
        <dbReference type="SAM" id="Coils"/>
    </source>
</evidence>